<dbReference type="AlphaFoldDB" id="A0AAW2G456"/>
<feature type="compositionally biased region" description="Polar residues" evidence="2">
    <location>
        <begin position="832"/>
        <end position="848"/>
    </location>
</feature>
<comment type="similarity">
    <text evidence="1">Belongs to the SAPAP family.</text>
</comment>
<dbReference type="GO" id="GO:0051382">
    <property type="term" value="P:kinetochore assembly"/>
    <property type="evidence" value="ECO:0007669"/>
    <property type="project" value="TreeGrafter"/>
</dbReference>
<accession>A0AAW2G456</accession>
<dbReference type="GO" id="GO:0005634">
    <property type="term" value="C:nucleus"/>
    <property type="evidence" value="ECO:0007669"/>
    <property type="project" value="TreeGrafter"/>
</dbReference>
<dbReference type="PANTHER" id="PTHR12353:SF1">
    <property type="entry name" value="DISKS LARGE-ASSOCIATED PROTEIN 5"/>
    <property type="match status" value="1"/>
</dbReference>
<dbReference type="GO" id="GO:0051642">
    <property type="term" value="P:centrosome localization"/>
    <property type="evidence" value="ECO:0007669"/>
    <property type="project" value="TreeGrafter"/>
</dbReference>
<dbReference type="GO" id="GO:0007052">
    <property type="term" value="P:mitotic spindle organization"/>
    <property type="evidence" value="ECO:0007669"/>
    <property type="project" value="TreeGrafter"/>
</dbReference>
<protein>
    <recommendedName>
        <fullName evidence="5">Disks large-associated protein 5</fullName>
    </recommendedName>
</protein>
<dbReference type="GO" id="GO:0005737">
    <property type="term" value="C:cytoplasm"/>
    <property type="evidence" value="ECO:0007669"/>
    <property type="project" value="TreeGrafter"/>
</dbReference>
<reference evidence="3 4" key="1">
    <citation type="submission" date="2023-03" db="EMBL/GenBank/DDBJ databases">
        <title>High recombination rates correlate with genetic variation in Cardiocondyla obscurior ants.</title>
        <authorList>
            <person name="Errbii M."/>
        </authorList>
    </citation>
    <scope>NUCLEOTIDE SEQUENCE [LARGE SCALE GENOMIC DNA]</scope>
    <source>
        <strain evidence="3">Alpha-2009</strain>
        <tissue evidence="3">Whole body</tissue>
    </source>
</reference>
<dbReference type="Proteomes" id="UP001430953">
    <property type="component" value="Unassembled WGS sequence"/>
</dbReference>
<organism evidence="3 4">
    <name type="scientific">Cardiocondyla obscurior</name>
    <dbReference type="NCBI Taxonomy" id="286306"/>
    <lineage>
        <taxon>Eukaryota</taxon>
        <taxon>Metazoa</taxon>
        <taxon>Ecdysozoa</taxon>
        <taxon>Arthropoda</taxon>
        <taxon>Hexapoda</taxon>
        <taxon>Insecta</taxon>
        <taxon>Pterygota</taxon>
        <taxon>Neoptera</taxon>
        <taxon>Endopterygota</taxon>
        <taxon>Hymenoptera</taxon>
        <taxon>Apocrita</taxon>
        <taxon>Aculeata</taxon>
        <taxon>Formicoidea</taxon>
        <taxon>Formicidae</taxon>
        <taxon>Myrmicinae</taxon>
        <taxon>Cardiocondyla</taxon>
    </lineage>
</organism>
<feature type="region of interest" description="Disordered" evidence="2">
    <location>
        <begin position="210"/>
        <end position="234"/>
    </location>
</feature>
<comment type="caution">
    <text evidence="3">The sequence shown here is derived from an EMBL/GenBank/DDBJ whole genome shotgun (WGS) entry which is preliminary data.</text>
</comment>
<dbReference type="GO" id="GO:0031616">
    <property type="term" value="C:spindle pole centrosome"/>
    <property type="evidence" value="ECO:0007669"/>
    <property type="project" value="TreeGrafter"/>
</dbReference>
<feature type="region of interest" description="Disordered" evidence="2">
    <location>
        <begin position="925"/>
        <end position="944"/>
    </location>
</feature>
<keyword evidence="4" id="KW-1185">Reference proteome</keyword>
<dbReference type="GO" id="GO:0023052">
    <property type="term" value="P:signaling"/>
    <property type="evidence" value="ECO:0007669"/>
    <property type="project" value="InterPro"/>
</dbReference>
<dbReference type="InterPro" id="IPR005026">
    <property type="entry name" value="SAPAP"/>
</dbReference>
<feature type="region of interest" description="Disordered" evidence="2">
    <location>
        <begin position="762"/>
        <end position="801"/>
    </location>
</feature>
<feature type="region of interest" description="Disordered" evidence="2">
    <location>
        <begin position="832"/>
        <end position="873"/>
    </location>
</feature>
<dbReference type="EMBL" id="JADYXP020000006">
    <property type="protein sequence ID" value="KAL0122818.1"/>
    <property type="molecule type" value="Genomic_DNA"/>
</dbReference>
<gene>
    <name evidence="3" type="ORF">PUN28_007476</name>
</gene>
<dbReference type="GO" id="GO:0008017">
    <property type="term" value="F:microtubule binding"/>
    <property type="evidence" value="ECO:0007669"/>
    <property type="project" value="TreeGrafter"/>
</dbReference>
<dbReference type="GO" id="GO:0007346">
    <property type="term" value="P:regulation of mitotic cell cycle"/>
    <property type="evidence" value="ECO:0007669"/>
    <property type="project" value="TreeGrafter"/>
</dbReference>
<feature type="compositionally biased region" description="Polar residues" evidence="2">
    <location>
        <begin position="286"/>
        <end position="310"/>
    </location>
</feature>
<evidence type="ECO:0000256" key="2">
    <source>
        <dbReference type="SAM" id="MobiDB-lite"/>
    </source>
</evidence>
<feature type="region of interest" description="Disordered" evidence="2">
    <location>
        <begin position="332"/>
        <end position="353"/>
    </location>
</feature>
<name>A0AAW2G456_9HYME</name>
<evidence type="ECO:0000256" key="1">
    <source>
        <dbReference type="ARBA" id="ARBA00008839"/>
    </source>
</evidence>
<proteinExistence type="inferred from homology"/>
<feature type="region of interest" description="Disordered" evidence="2">
    <location>
        <begin position="267"/>
        <end position="312"/>
    </location>
</feature>
<dbReference type="PANTHER" id="PTHR12353">
    <property type="entry name" value="DISKS LARGE-ASSOCIATED PROTEIN DAP SAP90/PSD-95-ASSOCIATED PROTEIN"/>
    <property type="match status" value="1"/>
</dbReference>
<dbReference type="Pfam" id="PF03359">
    <property type="entry name" value="GKAP"/>
    <property type="match status" value="1"/>
</dbReference>
<dbReference type="GO" id="GO:0007059">
    <property type="term" value="P:chromosome segregation"/>
    <property type="evidence" value="ECO:0007669"/>
    <property type="project" value="TreeGrafter"/>
</dbReference>
<sequence>MSNFKEQYKNPCPGFGDTDTRRYLRAYNYDKTRREARTRNFDKNRNLGALTPTNSQLAEDISSITDERRKKLIKWKEEKNRRKRQEATKKKPTFKVGVVHHSLCSPILKNKTLTAKPLKINETSKSFHVTKQGLTRATLKRLRAKEAAAAAAGPNGKNQTALLNKSERVNKQITKIKKEGASFAPVGHCFKPPSGLEEIPLFGTVMIKQMPHKRSPSAQECIQTSNNTSKNSRTSLNLRLSLNKQNSSQKLNKSSINQLDGLNVKKKKSSLKGQIINHADKRDSLQKNMSSSSIASNTKTPPLKTTASTSLEKENCSTEDLISFSPYLVRSRGKNNSRKEGQQRLGIGRRSDEIPTKDTIMQNLNICVEEEERTAQYFKFLLNKETDRLKELCNKWQEIASTKDIPEDAIYEIQQAVGQTNLLINKKFQRFRSLVQDCETGKGEMLVTCRDLQGFWDMTYMEVKDCDMRFEKLQQSQSRGWHEDEYAVTEIKPVIKKRMSNKKQNVSSKPSTLRSLILAARKNKIKTEPLNEEMSLQDVLNDKKSVIVNVHENSRNNKRRSKSYNFTETERKSLSQSEHLKVKSISSSVQYPDKLKKLRSPFAAMKISQMCKTPEIQLDDTISYVNSDQTPGKSILKKKEELEKKETRIKSTHKVNFDDEVILTNLPVDEKMQSASNLSVTLTRIEDSDLNKLNESPCISVERKLDFEGDEFNTTYNLEESITQTIDKHNKSKSLIQSTSDDTVQLLNNVTYTVPTTESSLNNMEITSPSKNLRKRNRRSNTSSRKTLNIHHSPPIQGNEGDEIVVTPEIILNDVKDLDLGRVLRNRTIYSTSNTPKSATNMMTPKRQSVNKEKNQDSVKLNRKRSLRRSERGENIKLDENNTVEMENHTMINNTRKKSLRKSVAFTETCVACVENKPVLPMTPYSVRRSKTPSRQSRSKQAIEEDLILWDTPNKNYPRRVTRSKLNNS</sequence>
<evidence type="ECO:0000313" key="4">
    <source>
        <dbReference type="Proteomes" id="UP001430953"/>
    </source>
</evidence>
<evidence type="ECO:0008006" key="5">
    <source>
        <dbReference type="Google" id="ProtNLM"/>
    </source>
</evidence>
<feature type="compositionally biased region" description="Low complexity" evidence="2">
    <location>
        <begin position="224"/>
        <end position="234"/>
    </location>
</feature>
<evidence type="ECO:0000313" key="3">
    <source>
        <dbReference type="EMBL" id="KAL0122818.1"/>
    </source>
</evidence>